<dbReference type="Pfam" id="PF13561">
    <property type="entry name" value="adh_short_C2"/>
    <property type="match status" value="1"/>
</dbReference>
<proteinExistence type="inferred from homology"/>
<dbReference type="InterPro" id="IPR036291">
    <property type="entry name" value="NAD(P)-bd_dom_sf"/>
</dbReference>
<name>A0A5E7D648_PSEFL</name>
<dbReference type="PANTHER" id="PTHR42760">
    <property type="entry name" value="SHORT-CHAIN DEHYDROGENASES/REDUCTASES FAMILY MEMBER"/>
    <property type="match status" value="1"/>
</dbReference>
<comment type="similarity">
    <text evidence="1">Belongs to the short-chain dehydrogenases/reductases (SDR) family.</text>
</comment>
<evidence type="ECO:0000256" key="1">
    <source>
        <dbReference type="ARBA" id="ARBA00006484"/>
    </source>
</evidence>
<evidence type="ECO:0000313" key="2">
    <source>
        <dbReference type="EMBL" id="VVO03384.1"/>
    </source>
</evidence>
<dbReference type="Gene3D" id="3.40.50.720">
    <property type="entry name" value="NAD(P)-binding Rossmann-like Domain"/>
    <property type="match status" value="1"/>
</dbReference>
<organism evidence="2 3">
    <name type="scientific">Pseudomonas fluorescens</name>
    <dbReference type="NCBI Taxonomy" id="294"/>
    <lineage>
        <taxon>Bacteria</taxon>
        <taxon>Pseudomonadati</taxon>
        <taxon>Pseudomonadota</taxon>
        <taxon>Gammaproteobacteria</taxon>
        <taxon>Pseudomonadales</taxon>
        <taxon>Pseudomonadaceae</taxon>
        <taxon>Pseudomonas</taxon>
    </lineage>
</organism>
<dbReference type="SUPFAM" id="SSF51735">
    <property type="entry name" value="NAD(P)-binding Rossmann-fold domains"/>
    <property type="match status" value="1"/>
</dbReference>
<reference evidence="2 3" key="1">
    <citation type="submission" date="2019-09" db="EMBL/GenBank/DDBJ databases">
        <authorList>
            <person name="Chandra G."/>
            <person name="Truman W A."/>
        </authorList>
    </citation>
    <scope>NUCLEOTIDE SEQUENCE [LARGE SCALE GENOMIC DNA]</scope>
    <source>
        <strain evidence="2">PS833</strain>
    </source>
</reference>
<dbReference type="EC" id="1.1.1.47" evidence="2"/>
<dbReference type="Proteomes" id="UP000409037">
    <property type="component" value="Unassembled WGS sequence"/>
</dbReference>
<gene>
    <name evidence="2" type="primary">gdhI_2</name>
    <name evidence="2" type="ORF">PS833_02843</name>
</gene>
<protein>
    <submittedName>
        <fullName evidence="2">Glucose 1-dehydrogenase 1</fullName>
        <ecNumber evidence="2">1.1.1.47</ecNumber>
    </submittedName>
</protein>
<evidence type="ECO:0000313" key="3">
    <source>
        <dbReference type="Proteomes" id="UP000409037"/>
    </source>
</evidence>
<dbReference type="FunFam" id="3.40.50.720:FF:000084">
    <property type="entry name" value="Short-chain dehydrogenase reductase"/>
    <property type="match status" value="1"/>
</dbReference>
<dbReference type="PRINTS" id="PR00080">
    <property type="entry name" value="SDRFAMILY"/>
</dbReference>
<dbReference type="InterPro" id="IPR002347">
    <property type="entry name" value="SDR_fam"/>
</dbReference>
<keyword evidence="2" id="KW-0560">Oxidoreductase</keyword>
<dbReference type="OrthoDB" id="9787298at2"/>
<dbReference type="GO" id="GO:0047936">
    <property type="term" value="F:glucose 1-dehydrogenase [NAD(P)+] activity"/>
    <property type="evidence" value="ECO:0007669"/>
    <property type="project" value="UniProtKB-EC"/>
</dbReference>
<dbReference type="RefSeq" id="WP_150798401.1">
    <property type="nucleotide sequence ID" value="NZ_CABVHU010000006.1"/>
</dbReference>
<dbReference type="EMBL" id="CABVHU010000006">
    <property type="protein sequence ID" value="VVO03384.1"/>
    <property type="molecule type" value="Genomic_DNA"/>
</dbReference>
<dbReference type="CDD" id="cd05233">
    <property type="entry name" value="SDR_c"/>
    <property type="match status" value="1"/>
</dbReference>
<dbReference type="PRINTS" id="PR00081">
    <property type="entry name" value="GDHRDH"/>
</dbReference>
<dbReference type="AlphaFoldDB" id="A0A5E7D648"/>
<sequence length="253" mass="27080">MSSRLAGKVCIITGSGGSIGRASALAFAREGARLVGCDLHAENSIRTTEEVRETGGEMVSVEPCDLTSKSDCERVVALAIKEFGQVDVLFNNAGRPFHGWMDHPDEGHWYQTIDSEMHSVFLMSKATWPALQNSGGTIVNVASVSGWSTYSDLPGIAHSAAKGAVISLTRHLAMEGRYYGIRANSISPGTISTPAVETKAEDEKWATSMKARIMRGSFGRPEEVAHVALFLASDESSFVNAADIRVDGGSLSW</sequence>
<accession>A0A5E7D648</accession>